<sequence>GVAPTDETAEAYWYELAAREFRAGLVALLGVREEDESGDEETGEEE</sequence>
<reference evidence="1 2" key="1">
    <citation type="journal article" date="2014" name="Nat. Commun.">
        <title>Klebsormidium flaccidum genome reveals primary factors for plant terrestrial adaptation.</title>
        <authorList>
            <person name="Hori K."/>
            <person name="Maruyama F."/>
            <person name="Fujisawa T."/>
            <person name="Togashi T."/>
            <person name="Yamamoto N."/>
            <person name="Seo M."/>
            <person name="Sato S."/>
            <person name="Yamada T."/>
            <person name="Mori H."/>
            <person name="Tajima N."/>
            <person name="Moriyama T."/>
            <person name="Ikeuchi M."/>
            <person name="Watanabe M."/>
            <person name="Wada H."/>
            <person name="Kobayashi K."/>
            <person name="Saito M."/>
            <person name="Masuda T."/>
            <person name="Sasaki-Sekimoto Y."/>
            <person name="Mashiguchi K."/>
            <person name="Awai K."/>
            <person name="Shimojima M."/>
            <person name="Masuda S."/>
            <person name="Iwai M."/>
            <person name="Nobusawa T."/>
            <person name="Narise T."/>
            <person name="Kondo S."/>
            <person name="Saito H."/>
            <person name="Sato R."/>
            <person name="Murakawa M."/>
            <person name="Ihara Y."/>
            <person name="Oshima-Yamada Y."/>
            <person name="Ohtaka K."/>
            <person name="Satoh M."/>
            <person name="Sonobe K."/>
            <person name="Ishii M."/>
            <person name="Ohtani R."/>
            <person name="Kanamori-Sato M."/>
            <person name="Honoki R."/>
            <person name="Miyazaki D."/>
            <person name="Mochizuki H."/>
            <person name="Umetsu J."/>
            <person name="Higashi K."/>
            <person name="Shibata D."/>
            <person name="Kamiya Y."/>
            <person name="Sato N."/>
            <person name="Nakamura Y."/>
            <person name="Tabata S."/>
            <person name="Ida S."/>
            <person name="Kurokawa K."/>
            <person name="Ohta H."/>
        </authorList>
    </citation>
    <scope>NUCLEOTIDE SEQUENCE [LARGE SCALE GENOMIC DNA]</scope>
    <source>
        <strain evidence="1 2">NIES-2285</strain>
    </source>
</reference>
<protein>
    <submittedName>
        <fullName evidence="1">Uncharacterized protein</fullName>
    </submittedName>
</protein>
<dbReference type="Proteomes" id="UP000054558">
    <property type="component" value="Unassembled WGS sequence"/>
</dbReference>
<accession>A0A0U9I7I0</accession>
<feature type="non-terminal residue" evidence="1">
    <location>
        <position position="1"/>
    </location>
</feature>
<evidence type="ECO:0000313" key="1">
    <source>
        <dbReference type="EMBL" id="GAQ83826.1"/>
    </source>
</evidence>
<proteinExistence type="predicted"/>
<gene>
    <name evidence="1" type="ORF">KFL_001640010</name>
</gene>
<dbReference type="AlphaFoldDB" id="A0A0U9I7I0"/>
<evidence type="ECO:0000313" key="2">
    <source>
        <dbReference type="Proteomes" id="UP000054558"/>
    </source>
</evidence>
<dbReference type="EMBL" id="DF237113">
    <property type="protein sequence ID" value="GAQ83826.1"/>
    <property type="molecule type" value="Genomic_DNA"/>
</dbReference>
<keyword evidence="2" id="KW-1185">Reference proteome</keyword>
<organism evidence="1 2">
    <name type="scientific">Klebsormidium nitens</name>
    <name type="common">Green alga</name>
    <name type="synonym">Ulothrix nitens</name>
    <dbReference type="NCBI Taxonomy" id="105231"/>
    <lineage>
        <taxon>Eukaryota</taxon>
        <taxon>Viridiplantae</taxon>
        <taxon>Streptophyta</taxon>
        <taxon>Klebsormidiophyceae</taxon>
        <taxon>Klebsormidiales</taxon>
        <taxon>Klebsormidiaceae</taxon>
        <taxon>Klebsormidium</taxon>
    </lineage>
</organism>
<name>A0A0U9I7I0_KLENI</name>